<gene>
    <name evidence="3" type="ORF">EFA69_18055</name>
</gene>
<dbReference type="Proteomes" id="UP000271010">
    <property type="component" value="Unassembled WGS sequence"/>
</dbReference>
<keyword evidence="4" id="KW-1185">Reference proteome</keyword>
<dbReference type="RefSeq" id="WP_123134457.1">
    <property type="nucleotide sequence ID" value="NZ_RJJE01000017.1"/>
</dbReference>
<evidence type="ECO:0000256" key="1">
    <source>
        <dbReference type="SAM" id="SignalP"/>
    </source>
</evidence>
<feature type="signal peptide" evidence="1">
    <location>
        <begin position="1"/>
        <end position="28"/>
    </location>
</feature>
<dbReference type="AlphaFoldDB" id="A0A3M9MR53"/>
<keyword evidence="1" id="KW-0732">Signal</keyword>
<reference evidence="3 4" key="1">
    <citation type="submission" date="2018-11" db="EMBL/GenBank/DDBJ databases">
        <title>Rufibacter latericius sp. nov., isolated from water in Baiyang Lake.</title>
        <authorList>
            <person name="Yang Y."/>
        </authorList>
    </citation>
    <scope>NUCLEOTIDE SEQUENCE [LARGE SCALE GENOMIC DNA]</scope>
    <source>
        <strain evidence="3 4">MCC P1</strain>
    </source>
</reference>
<feature type="chain" id="PRO_5018206065" description="DUF5683 domain-containing protein" evidence="1">
    <location>
        <begin position="29"/>
        <end position="225"/>
    </location>
</feature>
<proteinExistence type="predicted"/>
<accession>A0A3M9MR53</accession>
<protein>
    <recommendedName>
        <fullName evidence="2">DUF5683 domain-containing protein</fullName>
    </recommendedName>
</protein>
<dbReference type="InterPro" id="IPR043738">
    <property type="entry name" value="DUF5683"/>
</dbReference>
<feature type="domain" description="DUF5683" evidence="2">
    <location>
        <begin position="66"/>
        <end position="223"/>
    </location>
</feature>
<organism evidence="3 4">
    <name type="scientific">Rufibacter immobilis</name>
    <dbReference type="NCBI Taxonomy" id="1348778"/>
    <lineage>
        <taxon>Bacteria</taxon>
        <taxon>Pseudomonadati</taxon>
        <taxon>Bacteroidota</taxon>
        <taxon>Cytophagia</taxon>
        <taxon>Cytophagales</taxon>
        <taxon>Hymenobacteraceae</taxon>
        <taxon>Rufibacter</taxon>
    </lineage>
</organism>
<dbReference type="EMBL" id="RJJE01000017">
    <property type="protein sequence ID" value="RNI27990.1"/>
    <property type="molecule type" value="Genomic_DNA"/>
</dbReference>
<dbReference type="Pfam" id="PF18935">
    <property type="entry name" value="DUF5683"/>
    <property type="match status" value="1"/>
</dbReference>
<evidence type="ECO:0000313" key="4">
    <source>
        <dbReference type="Proteomes" id="UP000271010"/>
    </source>
</evidence>
<name>A0A3M9MR53_9BACT</name>
<sequence>MLKSKSSLLVVAFLLGAFALGLTPGAKAQVITATPDSVRVPTTTITTDTAKLPPPRNVKEAIGWWKKPAQAAFYSAIVPGLGQAYNRSYWKIPLVYATGAVIGYFIYDNNRKYQGFVEAIKLRTDGDPKTVDAYVEEGYYSVGQPNDQGTINLRRSRDFFRKYRDLDIILGILAWGLNVMEAHVDAHLKAFDVSEDLSFKLQPSLQPMAGTRSYAAGFSLQFKLK</sequence>
<comment type="caution">
    <text evidence="3">The sequence shown here is derived from an EMBL/GenBank/DDBJ whole genome shotgun (WGS) entry which is preliminary data.</text>
</comment>
<dbReference type="OrthoDB" id="9813910at2"/>
<evidence type="ECO:0000259" key="2">
    <source>
        <dbReference type="Pfam" id="PF18935"/>
    </source>
</evidence>
<evidence type="ECO:0000313" key="3">
    <source>
        <dbReference type="EMBL" id="RNI27990.1"/>
    </source>
</evidence>